<dbReference type="InterPro" id="IPR027417">
    <property type="entry name" value="P-loop_NTPase"/>
</dbReference>
<dbReference type="AlphaFoldDB" id="A0A4Q9KD66"/>
<feature type="coiled-coil region" evidence="6">
    <location>
        <begin position="296"/>
        <end position="323"/>
    </location>
</feature>
<keyword evidence="3" id="KW-0378">Hydrolase</keyword>
<dbReference type="GO" id="GO:0043139">
    <property type="term" value="F:5'-3' DNA helicase activity"/>
    <property type="evidence" value="ECO:0007669"/>
    <property type="project" value="TreeGrafter"/>
</dbReference>
<keyword evidence="4" id="KW-0347">Helicase</keyword>
<dbReference type="CDD" id="cd18808">
    <property type="entry name" value="SF1_C_Upf1"/>
    <property type="match status" value="1"/>
</dbReference>
<dbReference type="Gene3D" id="3.40.50.300">
    <property type="entry name" value="P-loop containing nucleotide triphosphate hydrolases"/>
    <property type="match status" value="2"/>
</dbReference>
<evidence type="ECO:0000256" key="5">
    <source>
        <dbReference type="ARBA" id="ARBA00022840"/>
    </source>
</evidence>
<dbReference type="InterPro" id="IPR041677">
    <property type="entry name" value="DNA2/NAM7_AAA_11"/>
</dbReference>
<evidence type="ECO:0000259" key="7">
    <source>
        <dbReference type="Pfam" id="PF10881"/>
    </source>
</evidence>
<evidence type="ECO:0000259" key="9">
    <source>
        <dbReference type="Pfam" id="PF13087"/>
    </source>
</evidence>
<dbReference type="InterPro" id="IPR047187">
    <property type="entry name" value="SF1_C_Upf1"/>
</dbReference>
<accession>A0A4Q9KD66</accession>
<keyword evidence="5" id="KW-0067">ATP-binding</keyword>
<dbReference type="SUPFAM" id="SSF52540">
    <property type="entry name" value="P-loop containing nucleoside triphosphate hydrolases"/>
    <property type="match status" value="1"/>
</dbReference>
<feature type="domain" description="DUF2726" evidence="7">
    <location>
        <begin position="840"/>
        <end position="910"/>
    </location>
</feature>
<sequence length="920" mass="101779">MDLRRFLLRLEKNGVFVDRTDDVVTVMPMGDKHLVTFADGGRYSYGPDRVDLRAGREEPLVGPCRVMVQDVWWPSARHVVRFGDLTRAAFETGGRLVWKLYPTDEVVVVAHQPLTGDAAAIWEAWGRAVRALPADDPTRRAFERIDFIHPDSALAAYLDGGGARAIEAHEGIAAIHPFASNISQRRAVETALGHTLSVIQGPPGTGKTQTILNILASVVAHGAGRAGLVSFTNAAVANVREKLDDLGVGVVAASLGNKELTEAFVMGQVERNAAVDALVAAHRHDQPHRPGRWESLSDALKAAQEIERQLARCTTELAAWELERQHFLLLLERQEPPPLADYPLLQRSSDLIVRFLAETAVDPEPSGLSGLLRRVRRYVRYGSTKGLDAQDADVVLRLQERVYAQRIAELGKLRSSLDEQLAGFDLPRLVEEHAEASRAVLWQALVARYGGLPRALHAKDAWRRDRRFGEDYPVVLSTCHSLAGSLRTGELLDLLVIDEASQVDVISAALALACARRVVIVGDEQQLPPITPEVGDVLPVSSRAHPALSLMASVRLAGGGAPPTVPLIEHYRCDPVIIDYCNRSFYGGELVTLSRRGHEHPMEVVVTTPGRHQRLHRGGGITNQREIDVILREVLPGLQASDREVASIVTPYRRQADTLAERVGAGAADTVHRFQGRERDVIVMSTVIDDSWRGVWQQRFVDDARLINVAVSRARRRFILVTHDSLHPGTRHLAELIGYIRYQSLDDTFRVSTVFSVFDLLYRDHTAQLIPLAKRLKSVSRYKSENIAWTVLLDVLATLEGVLDSREFHALVPTPQCMLRNLVPDSLDLTDEERAYIGNRASLDMVVHHKVSRRVVLAIEVNGFQFHENDVVQQGRDRLKASICAKAGIPLLTLRTTDSDEPRRVRQALAASLGLAGEEA</sequence>
<dbReference type="InterPro" id="IPR041679">
    <property type="entry name" value="DNA2/NAM7-like_C"/>
</dbReference>
<dbReference type="RefSeq" id="WP_131169359.1">
    <property type="nucleotide sequence ID" value="NZ_SDMQ01000013.1"/>
</dbReference>
<dbReference type="InterPro" id="IPR024402">
    <property type="entry name" value="DUF2726"/>
</dbReference>
<comment type="similarity">
    <text evidence="1">Belongs to the DNA2/NAM7 helicase family.</text>
</comment>
<dbReference type="PANTHER" id="PTHR43788">
    <property type="entry name" value="DNA2/NAM7 HELICASE FAMILY MEMBER"/>
    <property type="match status" value="1"/>
</dbReference>
<evidence type="ECO:0000256" key="6">
    <source>
        <dbReference type="SAM" id="Coils"/>
    </source>
</evidence>
<name>A0A4Q9KD66_9ACTN</name>
<dbReference type="GO" id="GO:0005524">
    <property type="term" value="F:ATP binding"/>
    <property type="evidence" value="ECO:0007669"/>
    <property type="project" value="UniProtKB-KW"/>
</dbReference>
<evidence type="ECO:0000313" key="10">
    <source>
        <dbReference type="EMBL" id="TBT83224.1"/>
    </source>
</evidence>
<evidence type="ECO:0000256" key="4">
    <source>
        <dbReference type="ARBA" id="ARBA00022806"/>
    </source>
</evidence>
<dbReference type="GO" id="GO:0016787">
    <property type="term" value="F:hydrolase activity"/>
    <property type="evidence" value="ECO:0007669"/>
    <property type="project" value="UniProtKB-KW"/>
</dbReference>
<proteinExistence type="inferred from homology"/>
<keyword evidence="11" id="KW-1185">Reference proteome</keyword>
<gene>
    <name evidence="10" type="ORF">ET989_12175</name>
</gene>
<keyword evidence="6" id="KW-0175">Coiled coil</keyword>
<organism evidence="10 11">
    <name type="scientific">Propioniciclava sinopodophylli</name>
    <dbReference type="NCBI Taxonomy" id="1837344"/>
    <lineage>
        <taxon>Bacteria</taxon>
        <taxon>Bacillati</taxon>
        <taxon>Actinomycetota</taxon>
        <taxon>Actinomycetes</taxon>
        <taxon>Propionibacteriales</taxon>
        <taxon>Propionibacteriaceae</taxon>
        <taxon>Propioniciclava</taxon>
    </lineage>
</organism>
<reference evidence="10 11" key="1">
    <citation type="submission" date="2019-01" db="EMBL/GenBank/DDBJ databases">
        <title>Lactibacter flavus gen. nov., sp. nov., a novel bacterium of the family Propionibacteriaceae isolated from raw milk and dairy products.</title>
        <authorList>
            <person name="Huptas C."/>
            <person name="Wenning M."/>
            <person name="Breitenwieser F."/>
            <person name="Doll E."/>
            <person name="Von Neubeck M."/>
            <person name="Busse H.-J."/>
            <person name="Scherer S."/>
        </authorList>
    </citation>
    <scope>NUCLEOTIDE SEQUENCE [LARGE SCALE GENOMIC DNA]</scope>
    <source>
        <strain evidence="10 11">KCTC 33808</strain>
    </source>
</reference>
<evidence type="ECO:0000256" key="1">
    <source>
        <dbReference type="ARBA" id="ARBA00007913"/>
    </source>
</evidence>
<evidence type="ECO:0000259" key="8">
    <source>
        <dbReference type="Pfam" id="PF13086"/>
    </source>
</evidence>
<dbReference type="OrthoDB" id="3197455at2"/>
<evidence type="ECO:0000256" key="3">
    <source>
        <dbReference type="ARBA" id="ARBA00022801"/>
    </source>
</evidence>
<protein>
    <submittedName>
        <fullName evidence="10">DUF2726 domain-containing protein</fullName>
    </submittedName>
</protein>
<feature type="domain" description="DNA2/NAM7 helicase-like C-terminal" evidence="9">
    <location>
        <begin position="563"/>
        <end position="723"/>
    </location>
</feature>
<feature type="domain" description="DNA2/NAM7 helicase helicase" evidence="8">
    <location>
        <begin position="180"/>
        <end position="530"/>
    </location>
</feature>
<dbReference type="InterPro" id="IPR050534">
    <property type="entry name" value="Coronavir_polyprotein_1ab"/>
</dbReference>
<dbReference type="Proteomes" id="UP000292373">
    <property type="component" value="Unassembled WGS sequence"/>
</dbReference>
<keyword evidence="2" id="KW-0547">Nucleotide-binding</keyword>
<dbReference type="Pfam" id="PF10881">
    <property type="entry name" value="DUF2726"/>
    <property type="match status" value="1"/>
</dbReference>
<dbReference type="Pfam" id="PF13086">
    <property type="entry name" value="AAA_11"/>
    <property type="match status" value="1"/>
</dbReference>
<evidence type="ECO:0000313" key="11">
    <source>
        <dbReference type="Proteomes" id="UP000292373"/>
    </source>
</evidence>
<dbReference type="PANTHER" id="PTHR43788:SF8">
    <property type="entry name" value="DNA-BINDING PROTEIN SMUBP-2"/>
    <property type="match status" value="1"/>
</dbReference>
<dbReference type="Pfam" id="PF13087">
    <property type="entry name" value="AAA_12"/>
    <property type="match status" value="1"/>
</dbReference>
<evidence type="ECO:0000256" key="2">
    <source>
        <dbReference type="ARBA" id="ARBA00022741"/>
    </source>
</evidence>
<dbReference type="EMBL" id="SDMQ01000013">
    <property type="protein sequence ID" value="TBT83224.1"/>
    <property type="molecule type" value="Genomic_DNA"/>
</dbReference>
<comment type="caution">
    <text evidence="10">The sequence shown here is derived from an EMBL/GenBank/DDBJ whole genome shotgun (WGS) entry which is preliminary data.</text>
</comment>